<reference evidence="7" key="1">
    <citation type="journal article" date="2023" name="Mol. Phylogenet. Evol.">
        <title>Genome-scale phylogeny and comparative genomics of the fungal order Sordariales.</title>
        <authorList>
            <person name="Hensen N."/>
            <person name="Bonometti L."/>
            <person name="Westerberg I."/>
            <person name="Brannstrom I.O."/>
            <person name="Guillou S."/>
            <person name="Cros-Aarteil S."/>
            <person name="Calhoun S."/>
            <person name="Haridas S."/>
            <person name="Kuo A."/>
            <person name="Mondo S."/>
            <person name="Pangilinan J."/>
            <person name="Riley R."/>
            <person name="LaButti K."/>
            <person name="Andreopoulos B."/>
            <person name="Lipzen A."/>
            <person name="Chen C."/>
            <person name="Yan M."/>
            <person name="Daum C."/>
            <person name="Ng V."/>
            <person name="Clum A."/>
            <person name="Steindorff A."/>
            <person name="Ohm R.A."/>
            <person name="Martin F."/>
            <person name="Silar P."/>
            <person name="Natvig D.O."/>
            <person name="Lalanne C."/>
            <person name="Gautier V."/>
            <person name="Ament-Velasquez S.L."/>
            <person name="Kruys A."/>
            <person name="Hutchinson M.I."/>
            <person name="Powell A.J."/>
            <person name="Barry K."/>
            <person name="Miller A.N."/>
            <person name="Grigoriev I.V."/>
            <person name="Debuchy R."/>
            <person name="Gladieux P."/>
            <person name="Hiltunen Thoren M."/>
            <person name="Johannesson H."/>
        </authorList>
    </citation>
    <scope>NUCLEOTIDE SEQUENCE</scope>
    <source>
        <strain evidence="7">CBS 232.78</strain>
    </source>
</reference>
<accession>A0AAE0TW19</accession>
<keyword evidence="3" id="KW-0547">Nucleotide-binding</keyword>
<sequence>MVKYSYGKRISERLRLVRRDDGEVFVAQDFERTNEGLYKHQAMPALVAAADVLNHENIVSIIHPPGEWNPELVWDYCDAGTLENVLTDPHIVGLNNNTRGVGLLPEGFVWHVALSLLRALQWLHEGKRDEYSLATNTPGQLSNKKTRTTTINEPDWLTILHRDIRPANLHLQRSKGTETYPAVKLGGFEKCYVSGTVSSNADTPAVAMKRPDEDRIQFDVLWQRWANWSQNGLSTSPRERPYTEGSELFDLGKILYQMMTGKELPEGDYEECLVCGRRHIVGDGIEQLPPPSPGDKRLTTEECLGLTVNIDEVFAPLLEARAYSFGLCTLVHNLLNQKRKFELRASQVLDRSWDHFGEWVEQYPDGNIFVDVYDDAHRRLANAQRLQAKLILESRGITTED</sequence>
<keyword evidence="8" id="KW-1185">Reference proteome</keyword>
<keyword evidence="2" id="KW-0808">Transferase</keyword>
<dbReference type="GO" id="GO:0005524">
    <property type="term" value="F:ATP binding"/>
    <property type="evidence" value="ECO:0007669"/>
    <property type="project" value="UniProtKB-KW"/>
</dbReference>
<reference evidence="7" key="2">
    <citation type="submission" date="2023-06" db="EMBL/GenBank/DDBJ databases">
        <authorList>
            <consortium name="Lawrence Berkeley National Laboratory"/>
            <person name="Haridas S."/>
            <person name="Hensen N."/>
            <person name="Bonometti L."/>
            <person name="Westerberg I."/>
            <person name="Brannstrom I.O."/>
            <person name="Guillou S."/>
            <person name="Cros-Aarteil S."/>
            <person name="Calhoun S."/>
            <person name="Kuo A."/>
            <person name="Mondo S."/>
            <person name="Pangilinan J."/>
            <person name="Riley R."/>
            <person name="LaButti K."/>
            <person name="Andreopoulos B."/>
            <person name="Lipzen A."/>
            <person name="Chen C."/>
            <person name="Yanf M."/>
            <person name="Daum C."/>
            <person name="Ng V."/>
            <person name="Clum A."/>
            <person name="Steindorff A."/>
            <person name="Ohm R."/>
            <person name="Martin F."/>
            <person name="Silar P."/>
            <person name="Natvig D."/>
            <person name="Lalanne C."/>
            <person name="Gautier V."/>
            <person name="Ament-velasquez S.L."/>
            <person name="Kruys A."/>
            <person name="Hutchinson M.I."/>
            <person name="Powell A.J."/>
            <person name="Barry K."/>
            <person name="Miller A.N."/>
            <person name="Grigoriev I.V."/>
            <person name="Debuchy R."/>
            <person name="Gladieux P."/>
            <person name="Thoren M.H."/>
            <person name="Johannesson H."/>
        </authorList>
    </citation>
    <scope>NUCLEOTIDE SEQUENCE</scope>
    <source>
        <strain evidence="7">CBS 232.78</strain>
    </source>
</reference>
<organism evidence="7 8">
    <name type="scientific">Podospora didyma</name>
    <dbReference type="NCBI Taxonomy" id="330526"/>
    <lineage>
        <taxon>Eukaryota</taxon>
        <taxon>Fungi</taxon>
        <taxon>Dikarya</taxon>
        <taxon>Ascomycota</taxon>
        <taxon>Pezizomycotina</taxon>
        <taxon>Sordariomycetes</taxon>
        <taxon>Sordariomycetidae</taxon>
        <taxon>Sordariales</taxon>
        <taxon>Podosporaceae</taxon>
        <taxon>Podospora</taxon>
    </lineage>
</organism>
<dbReference type="InterPro" id="IPR011009">
    <property type="entry name" value="Kinase-like_dom_sf"/>
</dbReference>
<evidence type="ECO:0000256" key="3">
    <source>
        <dbReference type="ARBA" id="ARBA00022741"/>
    </source>
</evidence>
<dbReference type="EMBL" id="JAULSW010000005">
    <property type="protein sequence ID" value="KAK3381652.1"/>
    <property type="molecule type" value="Genomic_DNA"/>
</dbReference>
<gene>
    <name evidence="7" type="ORF">B0H63DRAFT_450966</name>
</gene>
<evidence type="ECO:0000256" key="2">
    <source>
        <dbReference type="ARBA" id="ARBA00022679"/>
    </source>
</evidence>
<keyword evidence="5" id="KW-0067">ATP-binding</keyword>
<dbReference type="InterPro" id="IPR000719">
    <property type="entry name" value="Prot_kinase_dom"/>
</dbReference>
<dbReference type="Gene3D" id="1.10.510.10">
    <property type="entry name" value="Transferase(Phosphotransferase) domain 1"/>
    <property type="match status" value="1"/>
</dbReference>
<evidence type="ECO:0000259" key="6">
    <source>
        <dbReference type="PROSITE" id="PS50011"/>
    </source>
</evidence>
<dbReference type="EC" id="2.7.11.1" evidence="1"/>
<dbReference type="SUPFAM" id="SSF56112">
    <property type="entry name" value="Protein kinase-like (PK-like)"/>
    <property type="match status" value="1"/>
</dbReference>
<dbReference type="Proteomes" id="UP001285441">
    <property type="component" value="Unassembled WGS sequence"/>
</dbReference>
<proteinExistence type="predicted"/>
<comment type="caution">
    <text evidence="7">The sequence shown here is derived from an EMBL/GenBank/DDBJ whole genome shotgun (WGS) entry which is preliminary data.</text>
</comment>
<evidence type="ECO:0000313" key="7">
    <source>
        <dbReference type="EMBL" id="KAK3381652.1"/>
    </source>
</evidence>
<evidence type="ECO:0000256" key="5">
    <source>
        <dbReference type="ARBA" id="ARBA00022840"/>
    </source>
</evidence>
<evidence type="ECO:0000313" key="8">
    <source>
        <dbReference type="Proteomes" id="UP001285441"/>
    </source>
</evidence>
<dbReference type="PANTHER" id="PTHR43671:SF13">
    <property type="entry name" value="SERINE_THREONINE-PROTEIN KINASE NEK2"/>
    <property type="match status" value="1"/>
</dbReference>
<dbReference type="AlphaFoldDB" id="A0AAE0TW19"/>
<name>A0AAE0TW19_9PEZI</name>
<dbReference type="PROSITE" id="PS50011">
    <property type="entry name" value="PROTEIN_KINASE_DOM"/>
    <property type="match status" value="1"/>
</dbReference>
<feature type="domain" description="Protein kinase" evidence="6">
    <location>
        <begin position="1"/>
        <end position="360"/>
    </location>
</feature>
<evidence type="ECO:0000256" key="1">
    <source>
        <dbReference type="ARBA" id="ARBA00012513"/>
    </source>
</evidence>
<keyword evidence="4" id="KW-0418">Kinase</keyword>
<dbReference type="GO" id="GO:0004674">
    <property type="term" value="F:protein serine/threonine kinase activity"/>
    <property type="evidence" value="ECO:0007669"/>
    <property type="project" value="UniProtKB-EC"/>
</dbReference>
<protein>
    <recommendedName>
        <fullName evidence="1">non-specific serine/threonine protein kinase</fullName>
        <ecNumber evidence="1">2.7.11.1</ecNumber>
    </recommendedName>
</protein>
<evidence type="ECO:0000256" key="4">
    <source>
        <dbReference type="ARBA" id="ARBA00022777"/>
    </source>
</evidence>
<dbReference type="InterPro" id="IPR050660">
    <property type="entry name" value="NEK_Ser/Thr_kinase"/>
</dbReference>
<dbReference type="PANTHER" id="PTHR43671">
    <property type="entry name" value="SERINE/THREONINE-PROTEIN KINASE NEK"/>
    <property type="match status" value="1"/>
</dbReference>